<dbReference type="FunFam" id="3.40.50.300:FF:001076">
    <property type="entry name" value="ATP-dependent DNA helicase MER3"/>
    <property type="match status" value="1"/>
</dbReference>
<keyword evidence="5" id="KW-0067">ATP-binding</keyword>
<dbReference type="SMART" id="SM00973">
    <property type="entry name" value="Sec63"/>
    <property type="match status" value="1"/>
</dbReference>
<dbReference type="SUPFAM" id="SSF52540">
    <property type="entry name" value="P-loop containing nucleoside triphosphate hydrolases"/>
    <property type="match status" value="1"/>
</dbReference>
<dbReference type="PROSITE" id="PS51194">
    <property type="entry name" value="HELICASE_CTER"/>
    <property type="match status" value="1"/>
</dbReference>
<evidence type="ECO:0000256" key="2">
    <source>
        <dbReference type="ARBA" id="ARBA00022741"/>
    </source>
</evidence>
<dbReference type="GO" id="GO:0003676">
    <property type="term" value="F:nucleic acid binding"/>
    <property type="evidence" value="ECO:0007669"/>
    <property type="project" value="InterPro"/>
</dbReference>
<dbReference type="InterPro" id="IPR004179">
    <property type="entry name" value="Sec63-dom"/>
</dbReference>
<dbReference type="InterPro" id="IPR057842">
    <property type="entry name" value="WH_MER3"/>
</dbReference>
<dbReference type="PANTHER" id="PTHR47835">
    <property type="entry name" value="HFM1, ATP DEPENDENT DNA HELICASE HOMOLOG"/>
    <property type="match status" value="1"/>
</dbReference>
<keyword evidence="7" id="KW-0469">Meiosis</keyword>
<dbReference type="InterPro" id="IPR011545">
    <property type="entry name" value="DEAD/DEAH_box_helicase_dom"/>
</dbReference>
<dbReference type="Pfam" id="PF00271">
    <property type="entry name" value="Helicase_C"/>
    <property type="match status" value="1"/>
</dbReference>
<protein>
    <recommendedName>
        <fullName evidence="9">DNA 3'-5' helicase</fullName>
        <ecNumber evidence="9">5.6.2.4</ecNumber>
    </recommendedName>
</protein>
<keyword evidence="3" id="KW-0378">Hydrolase</keyword>
<dbReference type="Pfam" id="PF23445">
    <property type="entry name" value="WHD_SNRNP200"/>
    <property type="match status" value="1"/>
</dbReference>
<evidence type="ECO:0000256" key="8">
    <source>
        <dbReference type="ARBA" id="ARBA00034617"/>
    </source>
</evidence>
<dbReference type="CDD" id="cd18795">
    <property type="entry name" value="SF2_C_Ski2"/>
    <property type="match status" value="1"/>
</dbReference>
<dbReference type="PROSITE" id="PS51192">
    <property type="entry name" value="HELICASE_ATP_BIND_1"/>
    <property type="match status" value="1"/>
</dbReference>
<evidence type="ECO:0000256" key="9">
    <source>
        <dbReference type="ARBA" id="ARBA00034808"/>
    </source>
</evidence>
<organism evidence="13 14">
    <name type="scientific">Polyplax serrata</name>
    <name type="common">Common mouse louse</name>
    <dbReference type="NCBI Taxonomy" id="468196"/>
    <lineage>
        <taxon>Eukaryota</taxon>
        <taxon>Metazoa</taxon>
        <taxon>Ecdysozoa</taxon>
        <taxon>Arthropoda</taxon>
        <taxon>Hexapoda</taxon>
        <taxon>Insecta</taxon>
        <taxon>Pterygota</taxon>
        <taxon>Neoptera</taxon>
        <taxon>Paraneoptera</taxon>
        <taxon>Psocodea</taxon>
        <taxon>Troctomorpha</taxon>
        <taxon>Phthiraptera</taxon>
        <taxon>Anoplura</taxon>
        <taxon>Polyplacidae</taxon>
        <taxon>Polyplax</taxon>
    </lineage>
</organism>
<dbReference type="FunFam" id="1.10.10.10:FF:000012">
    <property type="entry name" value="U5 small nuclear ribonucleoprotein helicase"/>
    <property type="match status" value="1"/>
</dbReference>
<feature type="domain" description="Helicase C-terminal" evidence="12">
    <location>
        <begin position="261"/>
        <end position="449"/>
    </location>
</feature>
<dbReference type="GO" id="GO:0016787">
    <property type="term" value="F:hydrolase activity"/>
    <property type="evidence" value="ECO:0007669"/>
    <property type="project" value="UniProtKB-KW"/>
</dbReference>
<keyword evidence="6" id="KW-0413">Isomerase</keyword>
<dbReference type="Pfam" id="PF00270">
    <property type="entry name" value="DEAD"/>
    <property type="match status" value="1"/>
</dbReference>
<evidence type="ECO:0000256" key="1">
    <source>
        <dbReference type="ARBA" id="ARBA00010140"/>
    </source>
</evidence>
<dbReference type="GO" id="GO:0005524">
    <property type="term" value="F:ATP binding"/>
    <property type="evidence" value="ECO:0007669"/>
    <property type="project" value="UniProtKB-KW"/>
</dbReference>
<keyword evidence="4" id="KW-0347">Helicase</keyword>
<evidence type="ECO:0000256" key="3">
    <source>
        <dbReference type="ARBA" id="ARBA00022801"/>
    </source>
</evidence>
<dbReference type="PANTHER" id="PTHR47835:SF3">
    <property type="entry name" value="HELICASE FOR MEIOSIS 1"/>
    <property type="match status" value="1"/>
</dbReference>
<accession>A0AAN8RW18</accession>
<dbReference type="InterPro" id="IPR001650">
    <property type="entry name" value="Helicase_C-like"/>
</dbReference>
<proteinExistence type="inferred from homology"/>
<evidence type="ECO:0000256" key="10">
    <source>
        <dbReference type="ARBA" id="ARBA00048988"/>
    </source>
</evidence>
<name>A0AAN8RW18_POLSC</name>
<dbReference type="InterPro" id="IPR027417">
    <property type="entry name" value="P-loop_NTPase"/>
</dbReference>
<dbReference type="SUPFAM" id="SSF158702">
    <property type="entry name" value="Sec63 N-terminal domain-like"/>
    <property type="match status" value="1"/>
</dbReference>
<evidence type="ECO:0000313" key="14">
    <source>
        <dbReference type="Proteomes" id="UP001372834"/>
    </source>
</evidence>
<dbReference type="InterPro" id="IPR052247">
    <property type="entry name" value="Meiotic_Crossover_Helicase"/>
</dbReference>
<dbReference type="Proteomes" id="UP001372834">
    <property type="component" value="Unassembled WGS sequence"/>
</dbReference>
<dbReference type="Gene3D" id="3.40.50.300">
    <property type="entry name" value="P-loop containing nucleotide triphosphate hydrolases"/>
    <property type="match status" value="2"/>
</dbReference>
<dbReference type="Gene3D" id="1.10.10.10">
    <property type="entry name" value="Winged helix-like DNA-binding domain superfamily/Winged helix DNA-binding domain"/>
    <property type="match status" value="1"/>
</dbReference>
<sequence length="1008" mass="114035">MELVPTQYNTNYQTIEDLPRKYRQIFQHYTCFNSVQSQVISHVFDSDSSLVIAAPTGSGKTAVLELVIIKLLMDLENVNYNRDFKIVYVCPVKALCRERYNDWSTRFQTIGISSIEITGDGGDYFDLVGYNIVITTPEKWDSLTRRWRDNAGLVQLVKLFMIDEVHLLSDSQRGPVLEAVVGRMKTISRTLKLNPVRFVAISATIYNVEDLATWLGTKGSPAKYFKFGNEVRPVQLQKIVRGYHQTPNQSSFLFDIQLSYKLKTVILEYASGKPTLVFCSTRKSVFQTAKILADQLTFHFTEVQSKNLSDGAAALADGRLKELVQVGIGYHHAGLTVSDKHKIQNLFVSGILPILVATSTLAMGVNLPAHLVVIKSTQQYKAGHMEEYPESSILQMIGRAGRPQFDTTAIAVIMTKSDMVDRYERLLDSKEIIESSLHLHLPEHLNSEIVLYTITDLSVAMDWICNTFLYVRAMKNPKYYGFDSNGSRFKIEKGLEMMCLKEINGLKKAELIQVSNNGMDISPTPNGRLMSHFYLSFQTFKIFLQLKGTETMAEILGALSEAHEFSEIQLRVNERKTLNELNRHKTRDHVRFPLAGKIKTKSMKVNCLIQSCLGCLFIQDPALNQESVRIVKIAERLTRCLSEFLSKKPHHQSLLNTLLLAKCLHSKLWEDSPFLSRQLDRIGPTLGSLLAACNKTSFEAIERSNPRDLEKVLNRAPPFGNHLLDAVRHLPKYNLTVEMIRTNANGIQTNIKVSLLNSNDIAKRNTAGDHHWVSLIVGDTNNNLLSYNRFNDQSLLRKDFEVTTTFKGHDLPHKLIASVISEQWVGVDVSKEIVICPAAEVINVPADNPPKKKRKTEPGKKKLLSKQLNFFEKCPKTSCKTDEFVACFDIDIEILDPPEANMVIDESEAERKNSSPVANAPEPMEITETNFEENNFPFCDFTAPVVENKFCELSQDVEIVEEGRPLLSLENIFHSLNRNRMNFGNESDVGYLKFNSKDSGYFTGSTWK</sequence>
<evidence type="ECO:0000256" key="4">
    <source>
        <dbReference type="ARBA" id="ARBA00022806"/>
    </source>
</evidence>
<evidence type="ECO:0000259" key="11">
    <source>
        <dbReference type="PROSITE" id="PS51192"/>
    </source>
</evidence>
<feature type="domain" description="Helicase ATP-binding" evidence="11">
    <location>
        <begin position="41"/>
        <end position="223"/>
    </location>
</feature>
<dbReference type="EC" id="5.6.2.4" evidence="9"/>
<reference evidence="13 14" key="1">
    <citation type="submission" date="2023-10" db="EMBL/GenBank/DDBJ databases">
        <title>Genomes of two closely related lineages of the louse Polyplax serrata with different host specificities.</title>
        <authorList>
            <person name="Martinu J."/>
            <person name="Tarabai H."/>
            <person name="Stefka J."/>
            <person name="Hypsa V."/>
        </authorList>
    </citation>
    <scope>NUCLEOTIDE SEQUENCE [LARGE SCALE GENOMIC DNA]</scope>
    <source>
        <strain evidence="13">HR10_N</strain>
    </source>
</reference>
<comment type="catalytic activity">
    <reaction evidence="10">
        <text>ATP + H2O = ADP + phosphate + H(+)</text>
        <dbReference type="Rhea" id="RHEA:13065"/>
        <dbReference type="ChEBI" id="CHEBI:15377"/>
        <dbReference type="ChEBI" id="CHEBI:15378"/>
        <dbReference type="ChEBI" id="CHEBI:30616"/>
        <dbReference type="ChEBI" id="CHEBI:43474"/>
        <dbReference type="ChEBI" id="CHEBI:456216"/>
        <dbReference type="EC" id="5.6.2.4"/>
    </reaction>
</comment>
<evidence type="ECO:0000256" key="5">
    <source>
        <dbReference type="ARBA" id="ARBA00022840"/>
    </source>
</evidence>
<dbReference type="SUPFAM" id="SSF46785">
    <property type="entry name" value="Winged helix' DNA-binding domain"/>
    <property type="match status" value="1"/>
</dbReference>
<comment type="similarity">
    <text evidence="1">Belongs to the helicase family. SKI2 subfamily.</text>
</comment>
<dbReference type="InterPro" id="IPR036390">
    <property type="entry name" value="WH_DNA-bd_sf"/>
</dbReference>
<dbReference type="SMART" id="SM00490">
    <property type="entry name" value="HELICc"/>
    <property type="match status" value="1"/>
</dbReference>
<evidence type="ECO:0000313" key="13">
    <source>
        <dbReference type="EMBL" id="KAK6628823.1"/>
    </source>
</evidence>
<dbReference type="AlphaFoldDB" id="A0AAN8RW18"/>
<dbReference type="Gene3D" id="1.10.3380.10">
    <property type="entry name" value="Sec63 N-terminal domain-like domain"/>
    <property type="match status" value="1"/>
</dbReference>
<comment type="caution">
    <text evidence="13">The sequence shown here is derived from an EMBL/GenBank/DDBJ whole genome shotgun (WGS) entry which is preliminary data.</text>
</comment>
<gene>
    <name evidence="13" type="ORF">RUM43_002639</name>
</gene>
<dbReference type="GO" id="GO:0007131">
    <property type="term" value="P:reciprocal meiotic recombination"/>
    <property type="evidence" value="ECO:0007669"/>
    <property type="project" value="UniProtKB-ARBA"/>
</dbReference>
<dbReference type="SMART" id="SM00487">
    <property type="entry name" value="DEXDc"/>
    <property type="match status" value="1"/>
</dbReference>
<dbReference type="EMBL" id="JAWJWE010000036">
    <property type="protein sequence ID" value="KAK6628823.1"/>
    <property type="molecule type" value="Genomic_DNA"/>
</dbReference>
<dbReference type="InterPro" id="IPR014001">
    <property type="entry name" value="Helicase_ATP-bd"/>
</dbReference>
<evidence type="ECO:0000256" key="6">
    <source>
        <dbReference type="ARBA" id="ARBA00023235"/>
    </source>
</evidence>
<evidence type="ECO:0000259" key="12">
    <source>
        <dbReference type="PROSITE" id="PS51194"/>
    </source>
</evidence>
<evidence type="ECO:0000256" key="7">
    <source>
        <dbReference type="ARBA" id="ARBA00023254"/>
    </source>
</evidence>
<dbReference type="GO" id="GO:0043138">
    <property type="term" value="F:3'-5' DNA helicase activity"/>
    <property type="evidence" value="ECO:0007669"/>
    <property type="project" value="UniProtKB-EC"/>
</dbReference>
<comment type="catalytic activity">
    <reaction evidence="8">
        <text>Couples ATP hydrolysis with the unwinding of duplex DNA by translocating in the 3'-5' direction.</text>
        <dbReference type="EC" id="5.6.2.4"/>
    </reaction>
</comment>
<dbReference type="InterPro" id="IPR036388">
    <property type="entry name" value="WH-like_DNA-bd_sf"/>
</dbReference>
<dbReference type="Pfam" id="PF02889">
    <property type="entry name" value="Sec63"/>
    <property type="match status" value="1"/>
</dbReference>
<keyword evidence="2" id="KW-0547">Nucleotide-binding</keyword>